<feature type="region of interest" description="Disordered" evidence="12">
    <location>
        <begin position="1133"/>
        <end position="1163"/>
    </location>
</feature>
<proteinExistence type="predicted"/>
<reference evidence="17" key="1">
    <citation type="submission" date="2013-12" db="EMBL/GenBank/DDBJ databases">
        <title>The Genome Sequence of Aphanomyces invadans NJM9701.</title>
        <authorList>
            <consortium name="The Broad Institute Genomics Platform"/>
            <person name="Russ C."/>
            <person name="Tyler B."/>
            <person name="van West P."/>
            <person name="Dieguez-Uribeondo J."/>
            <person name="Young S.K."/>
            <person name="Zeng Q."/>
            <person name="Gargeya S."/>
            <person name="Fitzgerald M."/>
            <person name="Abouelleil A."/>
            <person name="Alvarado L."/>
            <person name="Chapman S.B."/>
            <person name="Gainer-Dewar J."/>
            <person name="Goldberg J."/>
            <person name="Griggs A."/>
            <person name="Gujja S."/>
            <person name="Hansen M."/>
            <person name="Howarth C."/>
            <person name="Imamovic A."/>
            <person name="Ireland A."/>
            <person name="Larimer J."/>
            <person name="McCowan C."/>
            <person name="Murphy C."/>
            <person name="Pearson M."/>
            <person name="Poon T.W."/>
            <person name="Priest M."/>
            <person name="Roberts A."/>
            <person name="Saif S."/>
            <person name="Shea T."/>
            <person name="Sykes S."/>
            <person name="Wortman J."/>
            <person name="Nusbaum C."/>
            <person name="Birren B."/>
        </authorList>
    </citation>
    <scope>NUCLEOTIDE SEQUENCE [LARGE SCALE GENOMIC DNA]</scope>
    <source>
        <strain evidence="17">NJM9701</strain>
    </source>
</reference>
<name>A0A024TJV1_9STRA</name>
<dbReference type="VEuPathDB" id="FungiDB:H310_12025"/>
<feature type="domain" description="Ion transport" evidence="14">
    <location>
        <begin position="82"/>
        <end position="290"/>
    </location>
</feature>
<organism evidence="17">
    <name type="scientific">Aphanomyces invadans</name>
    <dbReference type="NCBI Taxonomy" id="157072"/>
    <lineage>
        <taxon>Eukaryota</taxon>
        <taxon>Sar</taxon>
        <taxon>Stramenopiles</taxon>
        <taxon>Oomycota</taxon>
        <taxon>Saprolegniomycetes</taxon>
        <taxon>Saprolegniales</taxon>
        <taxon>Verrucalvaceae</taxon>
        <taxon>Aphanomyces</taxon>
    </lineage>
</organism>
<keyword evidence="5" id="KW-0631">Potassium channel</keyword>
<dbReference type="OrthoDB" id="10035564at2759"/>
<dbReference type="Gene3D" id="1.20.120.350">
    <property type="entry name" value="Voltage-gated potassium channels. Chain C"/>
    <property type="match status" value="1"/>
</dbReference>
<dbReference type="GO" id="GO:0016020">
    <property type="term" value="C:membrane"/>
    <property type="evidence" value="ECO:0007669"/>
    <property type="project" value="UniProtKB-SubCell"/>
</dbReference>
<dbReference type="PANTHER" id="PTHR10027">
    <property type="entry name" value="CALCIUM-ACTIVATED POTASSIUM CHANNEL ALPHA CHAIN"/>
    <property type="match status" value="1"/>
</dbReference>
<evidence type="ECO:0000256" key="9">
    <source>
        <dbReference type="ARBA" id="ARBA00023136"/>
    </source>
</evidence>
<dbReference type="PRINTS" id="PR00169">
    <property type="entry name" value="KCHANNEL"/>
</dbReference>
<evidence type="ECO:0000256" key="13">
    <source>
        <dbReference type="SAM" id="Phobius"/>
    </source>
</evidence>
<dbReference type="InterPro" id="IPR003929">
    <property type="entry name" value="K_chnl_BK_asu"/>
</dbReference>
<dbReference type="eggNOG" id="KOG1420">
    <property type="taxonomic scope" value="Eukaryota"/>
</dbReference>
<dbReference type="InterPro" id="IPR027359">
    <property type="entry name" value="Volt_channel_dom_sf"/>
</dbReference>
<keyword evidence="3" id="KW-0633">Potassium transport</keyword>
<dbReference type="GO" id="GO:0005267">
    <property type="term" value="F:potassium channel activity"/>
    <property type="evidence" value="ECO:0007669"/>
    <property type="project" value="UniProtKB-KW"/>
</dbReference>
<dbReference type="Pfam" id="PF00520">
    <property type="entry name" value="Ion_trans"/>
    <property type="match status" value="1"/>
</dbReference>
<evidence type="ECO:0000256" key="1">
    <source>
        <dbReference type="ARBA" id="ARBA00004141"/>
    </source>
</evidence>
<evidence type="ECO:0000256" key="10">
    <source>
        <dbReference type="ARBA" id="ARBA00023303"/>
    </source>
</evidence>
<sequence length="1163" mass="130070">MALPPITTKMVAPSRQARASPLRYYKNDGKVFVSDRQKLTERSRLSNILLGNEHWDLFHGIPKGFSLRTRVRIKLETSDSGYAWDMFQTLVSLVACAVCVVQSYHDDVVVPEVDLSFGVIFATDYCLRLYCAKNRLLFPFTFSAIIDLLAVAPTIYDYVTRDSSTNPTGQRPKFAFLRFVRVLRIMKAIQMSRHSATKQITAIQQQLLSLGLLVTSIVFISACLFQLVENSYRDPIVLPNGETVDRNVTLGDSFYFIMVTISTVGYGDIAPATTLGKFVTCAMIMGSLVLLPQEVNRLVALLAMQSPFRKTYIPDPNRPHVLLLGHVSNASVLLDFFTEFYHPDRIVCGPNGAASINNIPCIIMAPAEPSEEVRALLVNPLLQNKVKFIKGSILNDEDLHRVAVDTAQAAFILADKNSNDSVAEDAHTVLRSLVLENYNPDLQIFMQVICPSYTDFITHNELHHILCIDQHKLSLLAKNCLCPGLSTLVCNLFRSTVLPDTLSNVEWKREYVEGSTMEIYTTTTPSYLVDLSFTKAADMLYDIFDGEVILVGVHEGASQSKTFVADPTGYTRPSLSNVLKDISTKFLSEELRHPLKRSPRAKLHKPKQAPQMPQPWPLGCVAPQHTFVNPGANYVLRSHHTLYVLCESRNVAQLVSCPDYYNAWVRRGNNAAQPNASSATTRQPRYAQPYDLLQANSRLVSTRIPLSRRRDDVCIVAVASDQPDQPDRGPYDSGPVDSAGASSPATKPIRDHIIVVSDLIDVPIETFIKPLRLAHYTDGSKHYRPIVFVSTSNEAIDVAYEVARHYDGVYLMRVTNDSKETFFRAGIMKAQCCVLLAEKSGQRVMDGESLDNRVIFRYLTVQKILEKHSAAMNTEFAVFVEMAASSTMKVMDTTLTKRLTSIAANLHMGGRQLPVVSPRSSTSRPVVARMSLFFDSLAETHKLARKRKEHMKTFKKRHTENKATVVLPFYAAGYGVPTDFFDSLLCQSYFTPELLRFAQELLCMDQRSHDSMTVSSSVSQIPLPDSFVGKTFGDLYTYLLTYESVIAIGLYRNSASRVTLPYVYTAPKRSSVLRSDDFVFILAQPHTQIALENAIDFEADVVESRIQNMHITKSTIQMALHKIKQKKQLQEGTVIPNNDDDDGHVGGADCEGTGQRRMPDNKL</sequence>
<keyword evidence="7 13" id="KW-1133">Transmembrane helix</keyword>
<evidence type="ECO:0000256" key="7">
    <source>
        <dbReference type="ARBA" id="ARBA00022989"/>
    </source>
</evidence>
<evidence type="ECO:0000256" key="6">
    <source>
        <dbReference type="ARBA" id="ARBA00022958"/>
    </source>
</evidence>
<evidence type="ECO:0000259" key="15">
    <source>
        <dbReference type="Pfam" id="PF03493"/>
    </source>
</evidence>
<evidence type="ECO:0000256" key="8">
    <source>
        <dbReference type="ARBA" id="ARBA00023065"/>
    </source>
</evidence>
<feature type="region of interest" description="Disordered" evidence="12">
    <location>
        <begin position="717"/>
        <end position="745"/>
    </location>
</feature>
<dbReference type="SUPFAM" id="SSF51735">
    <property type="entry name" value="NAD(P)-binding Rossmann-fold domains"/>
    <property type="match status" value="1"/>
</dbReference>
<keyword evidence="8" id="KW-0406">Ion transport</keyword>
<dbReference type="RefSeq" id="XP_008877152.1">
    <property type="nucleotide sequence ID" value="XM_008878930.1"/>
</dbReference>
<keyword evidence="9 13" id="KW-0472">Membrane</keyword>
<evidence type="ECO:0000256" key="12">
    <source>
        <dbReference type="SAM" id="MobiDB-lite"/>
    </source>
</evidence>
<dbReference type="InterPro" id="IPR047871">
    <property type="entry name" value="K_chnl_Slo-like"/>
</dbReference>
<feature type="domain" description="Calcium-activated potassium channel BK alpha subunit" evidence="15">
    <location>
        <begin position="463"/>
        <end position="553"/>
    </location>
</feature>
<keyword evidence="2" id="KW-0813">Transport</keyword>
<feature type="domain" description="RCK N-terminal" evidence="16">
    <location>
        <begin position="750"/>
        <end position="867"/>
    </location>
</feature>
<evidence type="ECO:0000256" key="2">
    <source>
        <dbReference type="ARBA" id="ARBA00022448"/>
    </source>
</evidence>
<evidence type="ECO:0000256" key="5">
    <source>
        <dbReference type="ARBA" id="ARBA00022826"/>
    </source>
</evidence>
<keyword evidence="4 13" id="KW-0812">Transmembrane</keyword>
<accession>A0A024TJV1</accession>
<protein>
    <recommendedName>
        <fullName evidence="11">BK channel</fullName>
    </recommendedName>
</protein>
<keyword evidence="10" id="KW-0407">Ion channel</keyword>
<comment type="subcellular location">
    <subcellularLocation>
        <location evidence="1">Membrane</location>
        <topology evidence="1">Multi-pass membrane protein</topology>
    </subcellularLocation>
</comment>
<dbReference type="GeneID" id="20089075"/>
<feature type="domain" description="RCK N-terminal" evidence="16">
    <location>
        <begin position="318"/>
        <end position="446"/>
    </location>
</feature>
<evidence type="ECO:0000313" key="17">
    <source>
        <dbReference type="EMBL" id="ETV94390.1"/>
    </source>
</evidence>
<evidence type="ECO:0000256" key="4">
    <source>
        <dbReference type="ARBA" id="ARBA00022692"/>
    </source>
</evidence>
<dbReference type="Gene3D" id="1.10.287.70">
    <property type="match status" value="1"/>
</dbReference>
<evidence type="ECO:0000259" key="14">
    <source>
        <dbReference type="Pfam" id="PF00520"/>
    </source>
</evidence>
<evidence type="ECO:0000259" key="16">
    <source>
        <dbReference type="Pfam" id="PF22614"/>
    </source>
</evidence>
<dbReference type="Pfam" id="PF03493">
    <property type="entry name" value="BK_channel_a"/>
    <property type="match status" value="1"/>
</dbReference>
<dbReference type="Gene3D" id="3.40.50.720">
    <property type="entry name" value="NAD(P)-binding Rossmann-like Domain"/>
    <property type="match status" value="1"/>
</dbReference>
<dbReference type="InterPro" id="IPR036291">
    <property type="entry name" value="NAD(P)-bd_dom_sf"/>
</dbReference>
<dbReference type="InterPro" id="IPR005821">
    <property type="entry name" value="Ion_trans_dom"/>
</dbReference>
<evidence type="ECO:0000256" key="11">
    <source>
        <dbReference type="ARBA" id="ARBA00029579"/>
    </source>
</evidence>
<dbReference type="SUPFAM" id="SSF81324">
    <property type="entry name" value="Voltage-gated potassium channels"/>
    <property type="match status" value="1"/>
</dbReference>
<dbReference type="EMBL" id="KI913986">
    <property type="protein sequence ID" value="ETV94390.1"/>
    <property type="molecule type" value="Genomic_DNA"/>
</dbReference>
<feature type="transmembrane region" description="Helical" evidence="13">
    <location>
        <begin position="136"/>
        <end position="156"/>
    </location>
</feature>
<evidence type="ECO:0000256" key="3">
    <source>
        <dbReference type="ARBA" id="ARBA00022538"/>
    </source>
</evidence>
<dbReference type="AlphaFoldDB" id="A0A024TJV1"/>
<dbReference type="Pfam" id="PF22614">
    <property type="entry name" value="Slo-like_RCK"/>
    <property type="match status" value="2"/>
</dbReference>
<gene>
    <name evidence="17" type="ORF">H310_12025</name>
</gene>
<dbReference type="InterPro" id="IPR003148">
    <property type="entry name" value="RCK_N"/>
</dbReference>
<keyword evidence="6" id="KW-0630">Potassium</keyword>
<feature type="transmembrane region" description="Helical" evidence="13">
    <location>
        <begin position="248"/>
        <end position="267"/>
    </location>
</feature>
<feature type="transmembrane region" description="Helical" evidence="13">
    <location>
        <begin position="207"/>
        <end position="228"/>
    </location>
</feature>
<dbReference type="PANTHER" id="PTHR10027:SF10">
    <property type="entry name" value="SLOWPOKE 2, ISOFORM D"/>
    <property type="match status" value="1"/>
</dbReference>